<evidence type="ECO:0000313" key="2">
    <source>
        <dbReference type="EMBL" id="AFM12181.1"/>
    </source>
</evidence>
<evidence type="ECO:0000313" key="3">
    <source>
        <dbReference type="Proteomes" id="UP000006048"/>
    </source>
</evidence>
<keyword evidence="3" id="KW-1185">Reference proteome</keyword>
<dbReference type="Proteomes" id="UP000006048">
    <property type="component" value="Chromosome"/>
</dbReference>
<sequence length="276" mass="29743">MKKILAIFLSAGFSFSLIAQAAGTEPKESQPIVVESEDTGPKSTPVVRTITTKKGYATTTTVPETVTTVTAPEKVLVREGLLTWLSIGLRSSIDYHLTPKEGSLSSLWLYGELYNTSWGIQAGVGYLWTPVTTYTSQLGTTFNGTGDRGYVTFDLIGKYYWWFARFWWIGAGANYAALLGGQLKWYDSATAAAAAASATNPTDATQQAGYARWVDINAGGGVLYAQVGTGLKIAMGNGFNVVNFEPEFRALIPLNAPTGYGTILRFNIGFSYAFGL</sequence>
<feature type="chain" id="PRO_5003686713" description="Outer membrane protein beta-barrel domain-containing protein" evidence="1">
    <location>
        <begin position="22"/>
        <end position="276"/>
    </location>
</feature>
<dbReference type="EMBL" id="CP002959">
    <property type="protein sequence ID" value="AFM12181.1"/>
    <property type="molecule type" value="Genomic_DNA"/>
</dbReference>
<keyword evidence="1" id="KW-0732">Signal</keyword>
<name>I4B4H4_TURPD</name>
<dbReference type="RefSeq" id="WP_014802692.1">
    <property type="nucleotide sequence ID" value="NC_018020.1"/>
</dbReference>
<protein>
    <recommendedName>
        <fullName evidence="4">Outer membrane protein beta-barrel domain-containing protein</fullName>
    </recommendedName>
</protein>
<dbReference type="KEGG" id="tpx:Turpa_1533"/>
<gene>
    <name evidence="2" type="ordered locus">Turpa_1533</name>
</gene>
<reference evidence="2 3" key="1">
    <citation type="submission" date="2012-06" db="EMBL/GenBank/DDBJ databases">
        <title>The complete chromosome of genome of Turneriella parva DSM 21527.</title>
        <authorList>
            <consortium name="US DOE Joint Genome Institute (JGI-PGF)"/>
            <person name="Lucas S."/>
            <person name="Han J."/>
            <person name="Lapidus A."/>
            <person name="Bruce D."/>
            <person name="Goodwin L."/>
            <person name="Pitluck S."/>
            <person name="Peters L."/>
            <person name="Kyrpides N."/>
            <person name="Mavromatis K."/>
            <person name="Ivanova N."/>
            <person name="Mikhailova N."/>
            <person name="Chertkov O."/>
            <person name="Detter J.C."/>
            <person name="Tapia R."/>
            <person name="Han C."/>
            <person name="Land M."/>
            <person name="Hauser L."/>
            <person name="Markowitz V."/>
            <person name="Cheng J.-F."/>
            <person name="Hugenholtz P."/>
            <person name="Woyke T."/>
            <person name="Wu D."/>
            <person name="Gronow S."/>
            <person name="Wellnitz S."/>
            <person name="Brambilla E."/>
            <person name="Klenk H.-P."/>
            <person name="Eisen J.A."/>
        </authorList>
    </citation>
    <scope>NUCLEOTIDE SEQUENCE [LARGE SCALE GENOMIC DNA]</scope>
    <source>
        <strain evidence="3">ATCC BAA-1111 / DSM 21527 / NCTC 11395 / H</strain>
    </source>
</reference>
<evidence type="ECO:0008006" key="4">
    <source>
        <dbReference type="Google" id="ProtNLM"/>
    </source>
</evidence>
<proteinExistence type="predicted"/>
<dbReference type="HOGENOM" id="CLU_1008119_0_0_12"/>
<evidence type="ECO:0000256" key="1">
    <source>
        <dbReference type="SAM" id="SignalP"/>
    </source>
</evidence>
<dbReference type="STRING" id="869212.Turpa_1533"/>
<feature type="signal peptide" evidence="1">
    <location>
        <begin position="1"/>
        <end position="21"/>
    </location>
</feature>
<organism evidence="2 3">
    <name type="scientific">Turneriella parva (strain ATCC BAA-1111 / DSM 21527 / NCTC 11395 / H)</name>
    <name type="common">Leptospira parva</name>
    <dbReference type="NCBI Taxonomy" id="869212"/>
    <lineage>
        <taxon>Bacteria</taxon>
        <taxon>Pseudomonadati</taxon>
        <taxon>Spirochaetota</taxon>
        <taxon>Spirochaetia</taxon>
        <taxon>Leptospirales</taxon>
        <taxon>Leptospiraceae</taxon>
        <taxon>Turneriella</taxon>
    </lineage>
</organism>
<dbReference type="AlphaFoldDB" id="I4B4H4"/>
<accession>I4B4H4</accession>